<keyword evidence="1" id="KW-0812">Transmembrane</keyword>
<dbReference type="HOGENOM" id="CLU_187631_0_0_11"/>
<keyword evidence="1" id="KW-0472">Membrane</keyword>
<dbReference type="PATRIC" id="fig|710421.3.peg.2499"/>
<dbReference type="OrthoDB" id="4753348at2"/>
<reference evidence="2 3" key="1">
    <citation type="submission" date="2012-06" db="EMBL/GenBank/DDBJ databases">
        <title>Complete sequence of chromosome of Mycobacterium chubuense NBB4.</title>
        <authorList>
            <consortium name="US DOE Joint Genome Institute"/>
            <person name="Lucas S."/>
            <person name="Han J."/>
            <person name="Lapidus A."/>
            <person name="Cheng J.-F."/>
            <person name="Goodwin L."/>
            <person name="Pitluck S."/>
            <person name="Peters L."/>
            <person name="Mikhailova N."/>
            <person name="Teshima H."/>
            <person name="Detter J.C."/>
            <person name="Han C."/>
            <person name="Tapia R."/>
            <person name="Land M."/>
            <person name="Hauser L."/>
            <person name="Kyrpides N."/>
            <person name="Ivanova N."/>
            <person name="Pagani I."/>
            <person name="Mattes T."/>
            <person name="Holmes A."/>
            <person name="Rutledge P."/>
            <person name="Paulsen I."/>
            <person name="Coleman N."/>
            <person name="Woyke T."/>
        </authorList>
    </citation>
    <scope>NUCLEOTIDE SEQUENCE [LARGE SCALE GENOMIC DNA]</scope>
    <source>
        <strain evidence="2 3">NBB4</strain>
    </source>
</reference>
<dbReference type="GO" id="GO:0005576">
    <property type="term" value="C:extracellular region"/>
    <property type="evidence" value="ECO:0007669"/>
    <property type="project" value="InterPro"/>
</dbReference>
<dbReference type="RefSeq" id="WP_014815754.1">
    <property type="nucleotide sequence ID" value="NC_018027.1"/>
</dbReference>
<feature type="transmembrane region" description="Helical" evidence="1">
    <location>
        <begin position="53"/>
        <end position="70"/>
    </location>
</feature>
<protein>
    <submittedName>
        <fullName evidence="2">Uncharacterized protein</fullName>
    </submittedName>
</protein>
<evidence type="ECO:0000313" key="3">
    <source>
        <dbReference type="Proteomes" id="UP000006057"/>
    </source>
</evidence>
<sequence length="76" mass="7571">MTTADNFHDAVSRPASTVSIAGVPWPTYKVVALLIGLLVFGAVAVLTTAPAPAVLGGAGAAAAVWLVLGLRGPSHH</sequence>
<gene>
    <name evidence="2" type="ordered locus">Mycch_2501</name>
</gene>
<feature type="transmembrane region" description="Helical" evidence="1">
    <location>
        <begin position="30"/>
        <end position="47"/>
    </location>
</feature>
<name>I4BJ17_MYCCN</name>
<dbReference type="Proteomes" id="UP000006057">
    <property type="component" value="Chromosome"/>
</dbReference>
<dbReference type="eggNOG" id="ENOG5031FFC">
    <property type="taxonomic scope" value="Bacteria"/>
</dbReference>
<keyword evidence="1" id="KW-1133">Transmembrane helix</keyword>
<dbReference type="EMBL" id="CP003053">
    <property type="protein sequence ID" value="AFM17274.1"/>
    <property type="molecule type" value="Genomic_DNA"/>
</dbReference>
<evidence type="ECO:0000313" key="2">
    <source>
        <dbReference type="EMBL" id="AFM17274.1"/>
    </source>
</evidence>
<dbReference type="STRING" id="710421.Mycch_2501"/>
<evidence type="ECO:0000256" key="1">
    <source>
        <dbReference type="SAM" id="Phobius"/>
    </source>
</evidence>
<keyword evidence="3" id="KW-1185">Reference proteome</keyword>
<dbReference type="PRINTS" id="PR01656">
    <property type="entry name" value="VACCYTOTOXIN"/>
</dbReference>
<dbReference type="AlphaFoldDB" id="I4BJ17"/>
<proteinExistence type="predicted"/>
<organism evidence="2 3">
    <name type="scientific">Mycolicibacterium chubuense (strain NBB4)</name>
    <name type="common">Mycobacterium chubuense</name>
    <dbReference type="NCBI Taxonomy" id="710421"/>
    <lineage>
        <taxon>Bacteria</taxon>
        <taxon>Bacillati</taxon>
        <taxon>Actinomycetota</taxon>
        <taxon>Actinomycetes</taxon>
        <taxon>Mycobacteriales</taxon>
        <taxon>Mycobacteriaceae</taxon>
        <taxon>Mycolicibacterium</taxon>
    </lineage>
</organism>
<dbReference type="InterPro" id="IPR003842">
    <property type="entry name" value="Vacuolating_cytotoxin"/>
</dbReference>
<accession>I4BJ17</accession>
<dbReference type="KEGG" id="mcb:Mycch_2501"/>